<organism evidence="2 3">
    <name type="scientific">Daldinia eschscholtzii</name>
    <dbReference type="NCBI Taxonomy" id="292717"/>
    <lineage>
        <taxon>Eukaryota</taxon>
        <taxon>Fungi</taxon>
        <taxon>Dikarya</taxon>
        <taxon>Ascomycota</taxon>
        <taxon>Pezizomycotina</taxon>
        <taxon>Sordariomycetes</taxon>
        <taxon>Xylariomycetidae</taxon>
        <taxon>Xylariales</taxon>
        <taxon>Hypoxylaceae</taxon>
        <taxon>Daldinia</taxon>
    </lineage>
</organism>
<name>A0AAX6MAR5_9PEZI</name>
<accession>A0AAX6MAR5</accession>
<protein>
    <submittedName>
        <fullName evidence="2">Uncharacterized protein</fullName>
    </submittedName>
</protein>
<evidence type="ECO:0000313" key="2">
    <source>
        <dbReference type="EMBL" id="KAK6949573.1"/>
    </source>
</evidence>
<dbReference type="EMBL" id="JBANMG010000009">
    <property type="protein sequence ID" value="KAK6949573.1"/>
    <property type="molecule type" value="Genomic_DNA"/>
</dbReference>
<sequence length="353" mass="39833">MRVEKLTKMEEQLKKLEPLKLAECLQEATDLRGFYDVQPDDIEPIASSSASQGTDLYSPESEKGKQKANSPSSSIRRRGVLMPSNSTQPLPNIPEEQEADHRQEQAYGFRPQPSQQNHDERFYDFDDAVVQRNEAAETDDQEALAAAQSRLQLVKWQQEQDHGKGHPKALITQREIIATSLASGMWNGKPIEEWAVDDFREIEDGMRHVFEGLEESLGPLHQETLESLTVLFSVRVSLVKTEVLPWASVAELLDTMARRLDDRAAITPDLMLDTLTIKYKTALSLAQISERGDRMLADLLEEAEGLMLTTGRSSVAELTALRYNILERISELRDMRDGEDAVAAEEAERENRV</sequence>
<dbReference type="Proteomes" id="UP001369815">
    <property type="component" value="Unassembled WGS sequence"/>
</dbReference>
<evidence type="ECO:0000313" key="3">
    <source>
        <dbReference type="Proteomes" id="UP001369815"/>
    </source>
</evidence>
<feature type="region of interest" description="Disordered" evidence="1">
    <location>
        <begin position="41"/>
        <end position="101"/>
    </location>
</feature>
<feature type="compositionally biased region" description="Polar residues" evidence="1">
    <location>
        <begin position="46"/>
        <end position="55"/>
    </location>
</feature>
<evidence type="ECO:0000256" key="1">
    <source>
        <dbReference type="SAM" id="MobiDB-lite"/>
    </source>
</evidence>
<keyword evidence="3" id="KW-1185">Reference proteome</keyword>
<gene>
    <name evidence="2" type="ORF">Daesc_009656</name>
</gene>
<reference evidence="2 3" key="1">
    <citation type="journal article" date="2024" name="Front Chem Biol">
        <title>Unveiling the potential of Daldinia eschscholtzii MFLUCC 19-0629 through bioactivity and bioinformatics studies for enhanced sustainable agriculture production.</title>
        <authorList>
            <person name="Brooks S."/>
            <person name="Weaver J.A."/>
            <person name="Klomchit A."/>
            <person name="Alharthi S.A."/>
            <person name="Onlamun T."/>
            <person name="Nurani R."/>
            <person name="Vong T.K."/>
            <person name="Alberti F."/>
            <person name="Greco C."/>
        </authorList>
    </citation>
    <scope>NUCLEOTIDE SEQUENCE [LARGE SCALE GENOMIC DNA]</scope>
    <source>
        <strain evidence="2">MFLUCC 19-0629</strain>
    </source>
</reference>
<dbReference type="AlphaFoldDB" id="A0AAX6MAR5"/>
<comment type="caution">
    <text evidence="2">The sequence shown here is derived from an EMBL/GenBank/DDBJ whole genome shotgun (WGS) entry which is preliminary data.</text>
</comment>
<proteinExistence type="predicted"/>